<proteinExistence type="predicted"/>
<feature type="non-terminal residue" evidence="2">
    <location>
        <position position="164"/>
    </location>
</feature>
<feature type="compositionally biased region" description="Basic and acidic residues" evidence="1">
    <location>
        <begin position="103"/>
        <end position="113"/>
    </location>
</feature>
<organism evidence="2">
    <name type="scientific">Nothobranchius kuhntae</name>
    <name type="common">Beira killifish</name>
    <dbReference type="NCBI Taxonomy" id="321403"/>
    <lineage>
        <taxon>Eukaryota</taxon>
        <taxon>Metazoa</taxon>
        <taxon>Chordata</taxon>
        <taxon>Craniata</taxon>
        <taxon>Vertebrata</taxon>
        <taxon>Euteleostomi</taxon>
        <taxon>Actinopterygii</taxon>
        <taxon>Neopterygii</taxon>
        <taxon>Teleostei</taxon>
        <taxon>Neoteleostei</taxon>
        <taxon>Acanthomorphata</taxon>
        <taxon>Ovalentaria</taxon>
        <taxon>Atherinomorphae</taxon>
        <taxon>Cyprinodontiformes</taxon>
        <taxon>Nothobranchiidae</taxon>
        <taxon>Nothobranchius</taxon>
    </lineage>
</organism>
<feature type="non-terminal residue" evidence="2">
    <location>
        <position position="1"/>
    </location>
</feature>
<accession>A0A1A8JRB1</accession>
<gene>
    <name evidence="2" type="primary">Nfu_g_1_001560</name>
</gene>
<name>A0A1A8JRB1_NOTKU</name>
<protein>
    <submittedName>
        <fullName evidence="2">Uncharacterized protein</fullName>
    </submittedName>
</protein>
<reference evidence="2" key="2">
    <citation type="submission" date="2016-06" db="EMBL/GenBank/DDBJ databases">
        <title>The genome of a short-lived fish provides insights into sex chromosome evolution and the genetic control of aging.</title>
        <authorList>
            <person name="Reichwald K."/>
            <person name="Felder M."/>
            <person name="Petzold A."/>
            <person name="Koch P."/>
            <person name="Groth M."/>
            <person name="Platzer M."/>
        </authorList>
    </citation>
    <scope>NUCLEOTIDE SEQUENCE</scope>
    <source>
        <tissue evidence="2">Brain</tissue>
    </source>
</reference>
<dbReference type="EMBL" id="HAEE01002618">
    <property type="protein sequence ID" value="SBR22638.1"/>
    <property type="molecule type" value="Transcribed_RNA"/>
</dbReference>
<reference evidence="2" key="1">
    <citation type="submission" date="2016-05" db="EMBL/GenBank/DDBJ databases">
        <authorList>
            <person name="Lavstsen T."/>
            <person name="Jespersen J.S."/>
        </authorList>
    </citation>
    <scope>NUCLEOTIDE SEQUENCE</scope>
    <source>
        <tissue evidence="2">Brain</tissue>
    </source>
</reference>
<sequence>FQTPKHAAVSQQAKSEHTCRLRRMKMSAVWTYFNLDSKSEQQTLVMCACWVFDKDRATLCVFVFRFRHHQSKSLSPLSPSFPIIVSVHCSSSDKSTEPAGSERYAKKQRETADRLQNVGVSQSPAAPEPPTKVTGVVQGDVSLLAASCMPTPLRDCASLTSAAH</sequence>
<dbReference type="AlphaFoldDB" id="A0A1A8JRB1"/>
<feature type="region of interest" description="Disordered" evidence="1">
    <location>
        <begin position="90"/>
        <end position="133"/>
    </location>
</feature>
<evidence type="ECO:0000256" key="1">
    <source>
        <dbReference type="SAM" id="MobiDB-lite"/>
    </source>
</evidence>
<evidence type="ECO:0000313" key="2">
    <source>
        <dbReference type="EMBL" id="SBR22638.1"/>
    </source>
</evidence>